<keyword evidence="1" id="KW-0812">Transmembrane</keyword>
<feature type="transmembrane region" description="Helical" evidence="1">
    <location>
        <begin position="103"/>
        <end position="120"/>
    </location>
</feature>
<sequence>MSYDKRLLDPLILLGLTAMALVASGISPHDRATWYLEVAPVVLAGALLVATYRRFPLTPLLYRLIFLHALVLILGGHYTYARVPAGFWVQDWFDLARNHYDRFAHFVQGFVPAVLAREILLRRTPLRPGGWLFFLVVCVCLAFSATYELGEWLAAVVAGSGADEFLGTQGDVWDTQWDMFMALVGALVAQLVLRRAHDRELARQR</sequence>
<dbReference type="AlphaFoldDB" id="A0A1G8RZZ9"/>
<dbReference type="InterPro" id="IPR058534">
    <property type="entry name" value="YjdF"/>
</dbReference>
<organism evidence="2 3">
    <name type="scientific">Lentzea albidocapillata subsp. violacea</name>
    <dbReference type="NCBI Taxonomy" id="128104"/>
    <lineage>
        <taxon>Bacteria</taxon>
        <taxon>Bacillati</taxon>
        <taxon>Actinomycetota</taxon>
        <taxon>Actinomycetes</taxon>
        <taxon>Pseudonocardiales</taxon>
        <taxon>Pseudonocardiaceae</taxon>
        <taxon>Lentzea</taxon>
    </lineage>
</organism>
<keyword evidence="1" id="KW-1133">Transmembrane helix</keyword>
<accession>A0A1G8RZZ9</accession>
<feature type="transmembrane region" description="Helical" evidence="1">
    <location>
        <begin position="7"/>
        <end position="26"/>
    </location>
</feature>
<evidence type="ECO:0000313" key="3">
    <source>
        <dbReference type="Proteomes" id="UP000199682"/>
    </source>
</evidence>
<feature type="transmembrane region" description="Helical" evidence="1">
    <location>
        <begin position="32"/>
        <end position="52"/>
    </location>
</feature>
<keyword evidence="1" id="KW-0472">Membrane</keyword>
<dbReference type="PIRSF" id="PIRSF020606">
    <property type="entry name" value="UCP020606"/>
    <property type="match status" value="1"/>
</dbReference>
<evidence type="ECO:0000256" key="1">
    <source>
        <dbReference type="SAM" id="Phobius"/>
    </source>
</evidence>
<dbReference type="InterPro" id="IPR014509">
    <property type="entry name" value="YjdF-like"/>
</dbReference>
<name>A0A1G8RZZ9_9PSEU</name>
<dbReference type="Proteomes" id="UP000199682">
    <property type="component" value="Unassembled WGS sequence"/>
</dbReference>
<proteinExistence type="predicted"/>
<dbReference type="Pfam" id="PF09997">
    <property type="entry name" value="DUF2238"/>
    <property type="match status" value="1"/>
</dbReference>
<reference evidence="3" key="1">
    <citation type="submission" date="2016-10" db="EMBL/GenBank/DDBJ databases">
        <authorList>
            <person name="Varghese N."/>
            <person name="Submissions S."/>
        </authorList>
    </citation>
    <scope>NUCLEOTIDE SEQUENCE [LARGE SCALE GENOMIC DNA]</scope>
    <source>
        <strain evidence="3">DSM 44796</strain>
    </source>
</reference>
<evidence type="ECO:0000313" key="2">
    <source>
        <dbReference type="EMBL" id="SDJ22548.1"/>
    </source>
</evidence>
<dbReference type="RefSeq" id="WP_256334445.1">
    <property type="nucleotide sequence ID" value="NZ_FNET01000001.1"/>
</dbReference>
<feature type="transmembrane region" description="Helical" evidence="1">
    <location>
        <begin position="132"/>
        <end position="155"/>
    </location>
</feature>
<feature type="transmembrane region" description="Helical" evidence="1">
    <location>
        <begin position="64"/>
        <end position="83"/>
    </location>
</feature>
<dbReference type="EMBL" id="FNET01000001">
    <property type="protein sequence ID" value="SDJ22548.1"/>
    <property type="molecule type" value="Genomic_DNA"/>
</dbReference>
<feature type="transmembrane region" description="Helical" evidence="1">
    <location>
        <begin position="175"/>
        <end position="193"/>
    </location>
</feature>
<protein>
    <submittedName>
        <fullName evidence="2">Putative membrane protein</fullName>
    </submittedName>
</protein>
<gene>
    <name evidence="2" type="ORF">SAMN04488074_101839</name>
</gene>